<keyword evidence="3" id="KW-0813">Transport</keyword>
<dbReference type="OrthoDB" id="9801912at2"/>
<dbReference type="InterPro" id="IPR039424">
    <property type="entry name" value="SBP_5"/>
</dbReference>
<dbReference type="CDD" id="cd08504">
    <property type="entry name" value="PBP2_OppA"/>
    <property type="match status" value="1"/>
</dbReference>
<dbReference type="RefSeq" id="WP_090131089.1">
    <property type="nucleotide sequence ID" value="NZ_FOLY01000002.1"/>
</dbReference>
<keyword evidence="4 5" id="KW-0732">Signal</keyword>
<evidence type="ECO:0000313" key="7">
    <source>
        <dbReference type="EMBL" id="SFC27161.1"/>
    </source>
</evidence>
<name>A0A1I1HTH2_9GAMM</name>
<sequence length="539" mass="60002">MTDTTLSRLPACRRHRLLKRIALATLLLSLAVPGMAATLRIDNSAEPGTLDPQKTSGVWEARIVRELFETLVSQDPEGEQVPGLASHWQLSDDGLTWTFTLRDDARWSDGQPVTASDAVFSLRRLLSPEIAAHNANLYYPIQNARAVNAGKANPATLGVHAVDDHHLEIRLERPTAWFLQAMAMPEAAPLPEHVLEADGERWVMPGHTVVSGPFTLSEWSPQDHITLDKNEHYYDAGEVALDEVILYPLEESAAALNRFRTGALDISYTSVPGGRFEKLRQELGNALRVSPLVAEYFYMFNVRPDSPLSDIRIREALNLATRREVITEQLLGMGQTPSYWLVPRVTSGGTQGELPMAQMSMNERMARARELMKAAGFGPNHPLGLTLRYNTLEDHKKIAVALAAMWQPLGVEVSLINTEAISHYAAIREGDFQLARYGMSATLNDPYDFLGSYTTGSSAARSSGYHDDTYDRLVEQSSEAIDPSARVELLTRAQQRLLDDYALLPLYDYVNTALVSERVHGWESSPMDVHPLRYISIEE</sequence>
<dbReference type="STRING" id="402385.SAMN05421848_0826"/>
<evidence type="ECO:0000256" key="1">
    <source>
        <dbReference type="ARBA" id="ARBA00004196"/>
    </source>
</evidence>
<dbReference type="AlphaFoldDB" id="A0A1I1HTH2"/>
<keyword evidence="8" id="KW-1185">Reference proteome</keyword>
<dbReference type="PANTHER" id="PTHR30290">
    <property type="entry name" value="PERIPLASMIC BINDING COMPONENT OF ABC TRANSPORTER"/>
    <property type="match status" value="1"/>
</dbReference>
<dbReference type="InterPro" id="IPR030678">
    <property type="entry name" value="Peptide/Ni-bd"/>
</dbReference>
<gene>
    <name evidence="7" type="ORF">SAMN05421848_0826</name>
</gene>
<evidence type="ECO:0000256" key="2">
    <source>
        <dbReference type="ARBA" id="ARBA00005695"/>
    </source>
</evidence>
<dbReference type="GO" id="GO:1904680">
    <property type="term" value="F:peptide transmembrane transporter activity"/>
    <property type="evidence" value="ECO:0007669"/>
    <property type="project" value="TreeGrafter"/>
</dbReference>
<organism evidence="7 8">
    <name type="scientific">Kushneria avicenniae</name>
    <dbReference type="NCBI Taxonomy" id="402385"/>
    <lineage>
        <taxon>Bacteria</taxon>
        <taxon>Pseudomonadati</taxon>
        <taxon>Pseudomonadota</taxon>
        <taxon>Gammaproteobacteria</taxon>
        <taxon>Oceanospirillales</taxon>
        <taxon>Halomonadaceae</taxon>
        <taxon>Kushneria</taxon>
    </lineage>
</organism>
<dbReference type="FunFam" id="3.90.76.10:FF:000001">
    <property type="entry name" value="Oligopeptide ABC transporter substrate-binding protein"/>
    <property type="match status" value="1"/>
</dbReference>
<feature type="signal peptide" evidence="5">
    <location>
        <begin position="1"/>
        <end position="36"/>
    </location>
</feature>
<dbReference type="GO" id="GO:0015833">
    <property type="term" value="P:peptide transport"/>
    <property type="evidence" value="ECO:0007669"/>
    <property type="project" value="TreeGrafter"/>
</dbReference>
<dbReference type="GO" id="GO:0043190">
    <property type="term" value="C:ATP-binding cassette (ABC) transporter complex"/>
    <property type="evidence" value="ECO:0007669"/>
    <property type="project" value="InterPro"/>
</dbReference>
<dbReference type="Proteomes" id="UP000199046">
    <property type="component" value="Unassembled WGS sequence"/>
</dbReference>
<dbReference type="EMBL" id="FOLY01000002">
    <property type="protein sequence ID" value="SFC27161.1"/>
    <property type="molecule type" value="Genomic_DNA"/>
</dbReference>
<evidence type="ECO:0000313" key="8">
    <source>
        <dbReference type="Proteomes" id="UP000199046"/>
    </source>
</evidence>
<dbReference type="GO" id="GO:0030288">
    <property type="term" value="C:outer membrane-bounded periplasmic space"/>
    <property type="evidence" value="ECO:0007669"/>
    <property type="project" value="UniProtKB-ARBA"/>
</dbReference>
<dbReference type="InterPro" id="IPR000914">
    <property type="entry name" value="SBP_5_dom"/>
</dbReference>
<protein>
    <submittedName>
        <fullName evidence="7">Oligopeptide transport system substrate-binding protein</fullName>
    </submittedName>
</protein>
<dbReference type="Gene3D" id="3.10.105.10">
    <property type="entry name" value="Dipeptide-binding Protein, Domain 3"/>
    <property type="match status" value="1"/>
</dbReference>
<feature type="domain" description="Solute-binding protein family 5" evidence="6">
    <location>
        <begin position="80"/>
        <end position="458"/>
    </location>
</feature>
<evidence type="ECO:0000259" key="6">
    <source>
        <dbReference type="Pfam" id="PF00496"/>
    </source>
</evidence>
<dbReference type="Gene3D" id="3.90.76.10">
    <property type="entry name" value="Dipeptide-binding Protein, Domain 1"/>
    <property type="match status" value="1"/>
</dbReference>
<evidence type="ECO:0000256" key="4">
    <source>
        <dbReference type="ARBA" id="ARBA00022729"/>
    </source>
</evidence>
<proteinExistence type="inferred from homology"/>
<dbReference type="Pfam" id="PF00496">
    <property type="entry name" value="SBP_bac_5"/>
    <property type="match status" value="1"/>
</dbReference>
<reference evidence="8" key="1">
    <citation type="submission" date="2016-10" db="EMBL/GenBank/DDBJ databases">
        <authorList>
            <person name="Varghese N."/>
            <person name="Submissions S."/>
        </authorList>
    </citation>
    <scope>NUCLEOTIDE SEQUENCE [LARGE SCALE GENOMIC DNA]</scope>
    <source>
        <strain evidence="8">DSM 23439</strain>
    </source>
</reference>
<dbReference type="PIRSF" id="PIRSF002741">
    <property type="entry name" value="MppA"/>
    <property type="match status" value="1"/>
</dbReference>
<evidence type="ECO:0000256" key="3">
    <source>
        <dbReference type="ARBA" id="ARBA00022448"/>
    </source>
</evidence>
<comment type="similarity">
    <text evidence="2">Belongs to the bacterial solute-binding protein 5 family.</text>
</comment>
<accession>A0A1I1HTH2</accession>
<dbReference type="SUPFAM" id="SSF53850">
    <property type="entry name" value="Periplasmic binding protein-like II"/>
    <property type="match status" value="1"/>
</dbReference>
<evidence type="ECO:0000256" key="5">
    <source>
        <dbReference type="SAM" id="SignalP"/>
    </source>
</evidence>
<dbReference type="Gene3D" id="3.40.190.10">
    <property type="entry name" value="Periplasmic binding protein-like II"/>
    <property type="match status" value="1"/>
</dbReference>
<feature type="chain" id="PRO_5011784266" evidence="5">
    <location>
        <begin position="37"/>
        <end position="539"/>
    </location>
</feature>
<dbReference type="PANTHER" id="PTHR30290:SF10">
    <property type="entry name" value="PERIPLASMIC OLIGOPEPTIDE-BINDING PROTEIN-RELATED"/>
    <property type="match status" value="1"/>
</dbReference>
<comment type="subcellular location">
    <subcellularLocation>
        <location evidence="1">Cell envelope</location>
    </subcellularLocation>
</comment>